<sequence length="359" mass="39844">METALNKPFIDYFVSQDDGTYVTGSISFIQQAPYIYSLGDLPTATTNPQPAPATSQPVTIHYVDSTGKTLKPDKTLTGSLGSHYTATPLAITGYTLSQTTGEETGTFDTTAKTITYTYTKDPLADVGGLAPKNTVIYATKKIGLYRQATFTKQARKQWYAKKSRINRPMFVVTGYAKSKNGVKRYHVKDVNHSSKTNGQTGYVTANAKYVTHAYYATKHQRVTVINPQGVNAYSQKDLTGQAAHYQQGQVLKVKRIVRHNLTTRFVLSNGRYITANKSLVQAGKVTMPSRVRAKGALNRYTDVQLTRKNRHYSKKASATFTVKGWDYTNANNFGKRDTLRYRVAGGYITGSRHLITVVK</sequence>
<feature type="domain" description="MucBP" evidence="2">
    <location>
        <begin position="57"/>
        <end position="119"/>
    </location>
</feature>
<name>A0A4Z0J7S6_9LACO</name>
<keyword evidence="5" id="KW-1185">Reference proteome</keyword>
<dbReference type="Proteomes" id="UP000297348">
    <property type="component" value="Unassembled WGS sequence"/>
</dbReference>
<feature type="domain" description="DUF5776" evidence="3">
    <location>
        <begin position="214"/>
        <end position="280"/>
    </location>
</feature>
<dbReference type="Pfam" id="PF06458">
    <property type="entry name" value="MucBP"/>
    <property type="match status" value="1"/>
</dbReference>
<evidence type="ECO:0008006" key="6">
    <source>
        <dbReference type="Google" id="ProtNLM"/>
    </source>
</evidence>
<comment type="caution">
    <text evidence="4">The sequence shown here is derived from an EMBL/GenBank/DDBJ whole genome shotgun (WGS) entry which is preliminary data.</text>
</comment>
<evidence type="ECO:0000313" key="4">
    <source>
        <dbReference type="EMBL" id="TGD17645.1"/>
    </source>
</evidence>
<proteinExistence type="predicted"/>
<evidence type="ECO:0000256" key="1">
    <source>
        <dbReference type="ARBA" id="ARBA00022737"/>
    </source>
</evidence>
<evidence type="ECO:0000313" key="5">
    <source>
        <dbReference type="Proteomes" id="UP000297348"/>
    </source>
</evidence>
<evidence type="ECO:0000259" key="3">
    <source>
        <dbReference type="Pfam" id="PF19087"/>
    </source>
</evidence>
<evidence type="ECO:0000259" key="2">
    <source>
        <dbReference type="Pfam" id="PF06458"/>
    </source>
</evidence>
<dbReference type="InterPro" id="IPR009459">
    <property type="entry name" value="MucBP_dom"/>
</dbReference>
<dbReference type="Pfam" id="PF19087">
    <property type="entry name" value="DUF5776"/>
    <property type="match status" value="1"/>
</dbReference>
<reference evidence="4 5" key="1">
    <citation type="submission" date="2018-10" db="EMBL/GenBank/DDBJ databases">
        <title>Lactobacillus sp. R7 and Lactobacillus sp. R19 isolated from fermented mustard green product of Taiwan.</title>
        <authorList>
            <person name="Lin S.-T."/>
        </authorList>
    </citation>
    <scope>NUCLEOTIDE SEQUENCE [LARGE SCALE GENOMIC DNA]</scope>
    <source>
        <strain evidence="4 5">BCRC 81129</strain>
    </source>
</reference>
<dbReference type="RefSeq" id="WP_135368800.1">
    <property type="nucleotide sequence ID" value="NZ_RKLX01000025.1"/>
</dbReference>
<dbReference type="AlphaFoldDB" id="A0A4Z0J7S6"/>
<keyword evidence="1" id="KW-0677">Repeat</keyword>
<dbReference type="Gene3D" id="3.10.20.320">
    <property type="entry name" value="Putative peptidoglycan bound protein (lpxtg motif)"/>
    <property type="match status" value="1"/>
</dbReference>
<dbReference type="OrthoDB" id="2329141at2"/>
<accession>A0A4Z0J7S6</accession>
<gene>
    <name evidence="4" type="ORF">EGT51_11390</name>
</gene>
<organism evidence="4 5">
    <name type="scientific">Levilactobacillus suantsaiihabitans</name>
    <dbReference type="NCBI Taxonomy" id="2487722"/>
    <lineage>
        <taxon>Bacteria</taxon>
        <taxon>Bacillati</taxon>
        <taxon>Bacillota</taxon>
        <taxon>Bacilli</taxon>
        <taxon>Lactobacillales</taxon>
        <taxon>Lactobacillaceae</taxon>
        <taxon>Levilactobacillus</taxon>
    </lineage>
</organism>
<protein>
    <recommendedName>
        <fullName evidence="6">MucBP domain-containing protein</fullName>
    </recommendedName>
</protein>
<dbReference type="EMBL" id="RKLX01000025">
    <property type="protein sequence ID" value="TGD17645.1"/>
    <property type="molecule type" value="Genomic_DNA"/>
</dbReference>
<dbReference type="InterPro" id="IPR044081">
    <property type="entry name" value="DUF5776"/>
</dbReference>